<dbReference type="PANTHER" id="PTHR31343">
    <property type="entry name" value="T15D22.8"/>
    <property type="match status" value="1"/>
</dbReference>
<dbReference type="Proteomes" id="UP000242715">
    <property type="component" value="Unassembled WGS sequence"/>
</dbReference>
<keyword evidence="3" id="KW-1185">Reference proteome</keyword>
<dbReference type="InterPro" id="IPR008507">
    <property type="entry name" value="DUF789"/>
</dbReference>
<reference evidence="3" key="1">
    <citation type="journal article" date="2017" name="Front. Plant Sci.">
        <title>Climate Clever Clovers: New Paradigm to Reduce the Environmental Footprint of Ruminants by Breeding Low Methanogenic Forages Utilizing Haplotype Variation.</title>
        <authorList>
            <person name="Kaur P."/>
            <person name="Appels R."/>
            <person name="Bayer P.E."/>
            <person name="Keeble-Gagnere G."/>
            <person name="Wang J."/>
            <person name="Hirakawa H."/>
            <person name="Shirasawa K."/>
            <person name="Vercoe P."/>
            <person name="Stefanova K."/>
            <person name="Durmic Z."/>
            <person name="Nichols P."/>
            <person name="Revell C."/>
            <person name="Isobe S.N."/>
            <person name="Edwards D."/>
            <person name="Erskine W."/>
        </authorList>
    </citation>
    <scope>NUCLEOTIDE SEQUENCE [LARGE SCALE GENOMIC DNA]</scope>
    <source>
        <strain evidence="3">cv. Daliak</strain>
    </source>
</reference>
<evidence type="ECO:0000313" key="2">
    <source>
        <dbReference type="EMBL" id="GAU40601.1"/>
    </source>
</evidence>
<evidence type="ECO:0008006" key="4">
    <source>
        <dbReference type="Google" id="ProtNLM"/>
    </source>
</evidence>
<name>A0A2Z6NA49_TRISU</name>
<dbReference type="OrthoDB" id="1896065at2759"/>
<feature type="region of interest" description="Disordered" evidence="1">
    <location>
        <begin position="102"/>
        <end position="121"/>
    </location>
</feature>
<evidence type="ECO:0000313" key="3">
    <source>
        <dbReference type="Proteomes" id="UP000242715"/>
    </source>
</evidence>
<dbReference type="AlphaFoldDB" id="A0A2Z6NA49"/>
<dbReference type="PANTHER" id="PTHR31343:SF29">
    <property type="entry name" value="DUF789 DOMAIN-CONTAINING PROTEIN"/>
    <property type="match status" value="1"/>
</dbReference>
<gene>
    <name evidence="2" type="ORF">TSUD_28070</name>
</gene>
<sequence length="340" mass="38088">MASSPCCGSFLSNVDRFVLSVTPDVPSHTLDLQDPVECFALKDLWDCYERWSALGAGTPILLGNGDALTQYYVPYLSSIQIYTNKSVAASRNRKEDIDAAEFEFDSSSEDDSGSSDILSRSVSNNSSKAWDAVSLDSSSDQMGSWPTRDMLGYLYLQYTETSPPSSRVPFTEKVDFNTNSHNFSEITELAKSHPALMTLKSVDVSPASWMAVAWYPIYCIPNHQPSEKDLSACFLTYHTLSSSFQDCKNKYDDIDIGKDISCFEEWEGVGKKSKENKSGFMSLSPFGMASYKMQKSFWLSSSESGNARILDMYSAADSWLKQLNIHHHHDFNFFTLRTPL</sequence>
<protein>
    <recommendedName>
        <fullName evidence="4">DUF789 domain-containing protein</fullName>
    </recommendedName>
</protein>
<accession>A0A2Z6NA49</accession>
<evidence type="ECO:0000256" key="1">
    <source>
        <dbReference type="SAM" id="MobiDB-lite"/>
    </source>
</evidence>
<dbReference type="Pfam" id="PF05623">
    <property type="entry name" value="DUF789"/>
    <property type="match status" value="1"/>
</dbReference>
<organism evidence="2 3">
    <name type="scientific">Trifolium subterraneum</name>
    <name type="common">Subterranean clover</name>
    <dbReference type="NCBI Taxonomy" id="3900"/>
    <lineage>
        <taxon>Eukaryota</taxon>
        <taxon>Viridiplantae</taxon>
        <taxon>Streptophyta</taxon>
        <taxon>Embryophyta</taxon>
        <taxon>Tracheophyta</taxon>
        <taxon>Spermatophyta</taxon>
        <taxon>Magnoliopsida</taxon>
        <taxon>eudicotyledons</taxon>
        <taxon>Gunneridae</taxon>
        <taxon>Pentapetalae</taxon>
        <taxon>rosids</taxon>
        <taxon>fabids</taxon>
        <taxon>Fabales</taxon>
        <taxon>Fabaceae</taxon>
        <taxon>Papilionoideae</taxon>
        <taxon>50 kb inversion clade</taxon>
        <taxon>NPAAA clade</taxon>
        <taxon>Hologalegina</taxon>
        <taxon>IRL clade</taxon>
        <taxon>Trifolieae</taxon>
        <taxon>Trifolium</taxon>
    </lineage>
</organism>
<dbReference type="EMBL" id="DF973816">
    <property type="protein sequence ID" value="GAU40601.1"/>
    <property type="molecule type" value="Genomic_DNA"/>
</dbReference>
<feature type="compositionally biased region" description="Acidic residues" evidence="1">
    <location>
        <begin position="102"/>
        <end position="113"/>
    </location>
</feature>
<proteinExistence type="predicted"/>